<dbReference type="AlphaFoldDB" id="B9SRP0"/>
<proteinExistence type="predicted"/>
<dbReference type="Proteomes" id="UP000008311">
    <property type="component" value="Unassembled WGS sequence"/>
</dbReference>
<reference evidence="2" key="1">
    <citation type="journal article" date="2010" name="Nat. Biotechnol.">
        <title>Draft genome sequence of the oilseed species Ricinus communis.</title>
        <authorList>
            <person name="Chan A.P."/>
            <person name="Crabtree J."/>
            <person name="Zhao Q."/>
            <person name="Lorenzi H."/>
            <person name="Orvis J."/>
            <person name="Puiu D."/>
            <person name="Melake-Berhan A."/>
            <person name="Jones K.M."/>
            <person name="Redman J."/>
            <person name="Chen G."/>
            <person name="Cahoon E.B."/>
            <person name="Gedil M."/>
            <person name="Stanke M."/>
            <person name="Haas B.J."/>
            <person name="Wortman J.R."/>
            <person name="Fraser-Liggett C.M."/>
            <person name="Ravel J."/>
            <person name="Rabinowicz P.D."/>
        </authorList>
    </citation>
    <scope>NUCLEOTIDE SEQUENCE [LARGE SCALE GENOMIC DNA]</scope>
    <source>
        <strain evidence="2">cv. Hale</strain>
    </source>
</reference>
<dbReference type="InParanoid" id="B9SRP0"/>
<organism evidence="1 2">
    <name type="scientific">Ricinus communis</name>
    <name type="common">Castor bean</name>
    <dbReference type="NCBI Taxonomy" id="3988"/>
    <lineage>
        <taxon>Eukaryota</taxon>
        <taxon>Viridiplantae</taxon>
        <taxon>Streptophyta</taxon>
        <taxon>Embryophyta</taxon>
        <taxon>Tracheophyta</taxon>
        <taxon>Spermatophyta</taxon>
        <taxon>Magnoliopsida</taxon>
        <taxon>eudicotyledons</taxon>
        <taxon>Gunneridae</taxon>
        <taxon>Pentapetalae</taxon>
        <taxon>rosids</taxon>
        <taxon>fabids</taxon>
        <taxon>Malpighiales</taxon>
        <taxon>Euphorbiaceae</taxon>
        <taxon>Acalyphoideae</taxon>
        <taxon>Acalypheae</taxon>
        <taxon>Ricinus</taxon>
    </lineage>
</organism>
<name>B9SRP0_RICCO</name>
<evidence type="ECO:0000313" key="1">
    <source>
        <dbReference type="EMBL" id="EEF33725.1"/>
    </source>
</evidence>
<evidence type="ECO:0000313" key="2">
    <source>
        <dbReference type="Proteomes" id="UP000008311"/>
    </source>
</evidence>
<protein>
    <submittedName>
        <fullName evidence="1">Uncharacterized protein</fullName>
    </submittedName>
</protein>
<accession>B9SRP0</accession>
<dbReference type="EMBL" id="EQ974101">
    <property type="protein sequence ID" value="EEF33725.1"/>
    <property type="molecule type" value="Genomic_DNA"/>
</dbReference>
<gene>
    <name evidence="1" type="ORF">RCOM_0479540</name>
</gene>
<keyword evidence="2" id="KW-1185">Reference proteome</keyword>
<sequence length="118" mass="13575">MVQGEICWDLQVVNGLSNERDKEQILRIPLSTRNTTDKWWWTKDIKGCYTIKSGTNGCITFNLATMIFKKILFGRLCGNSAFLQRIIKAATKLYHGLISPQLAEAMGIREAFRWLKLH</sequence>